<evidence type="ECO:0000313" key="5">
    <source>
        <dbReference type="EMBL" id="AHF78991.1"/>
    </source>
</evidence>
<sequence length="473" mass="53230">MVNRVLFNNLTTYGDPGQKVVGDLAESWTVAEDGLSWTFNLRKNVKWHDGTAFTADDVIFTINKVWLNPEISFPQRSNFTMLVRAEKLDDYSVKLITTDPSPVLPVLLGYLAPILPVHSLGDWTPEQFTQPAAFAKRPIGTGPFRFAEFVPGSYVRLARFDDFFGGKPQLDAVTFKVMPDLEQQFAQLQSGQLDWMLIEPYQMDALKGNPKLRVNEVLSNTYFFVSLNNQVFPFNDKQVRQALAYATDRRSIIDSSLYGMAEPAASPITPVLAKYHNGSVKRYDFDLARAAQILDDAGWKVGARGIRSKDGKPLKFVLEVDAGNMTRQQIALILQDTWKKLGVDVTLKAGDFGALVQRLRAKPSDVQAAITWYITAPDPDIITYYGTDRSLNIAKYSNPQTDALLEKGRLTVDEGERIHIYQRVQEIIADDAPVIFLYYAHDIECLSSAIHGWSPTLGYRYSLGELADVRRDR</sequence>
<evidence type="ECO:0000256" key="1">
    <source>
        <dbReference type="ARBA" id="ARBA00005695"/>
    </source>
</evidence>
<dbReference type="Pfam" id="PF00496">
    <property type="entry name" value="SBP_bac_5"/>
    <property type="match status" value="1"/>
</dbReference>
<accession>W0HYS4</accession>
<organism evidence="5 6">
    <name type="scientific">Sodalis praecaptivus</name>
    <dbReference type="NCBI Taxonomy" id="1239307"/>
    <lineage>
        <taxon>Bacteria</taxon>
        <taxon>Pseudomonadati</taxon>
        <taxon>Pseudomonadota</taxon>
        <taxon>Gammaproteobacteria</taxon>
        <taxon>Enterobacterales</taxon>
        <taxon>Bruguierivoracaceae</taxon>
        <taxon>Sodalis</taxon>
    </lineage>
</organism>
<evidence type="ECO:0000313" key="6">
    <source>
        <dbReference type="Proteomes" id="UP000019028"/>
    </source>
</evidence>
<dbReference type="GO" id="GO:0015833">
    <property type="term" value="P:peptide transport"/>
    <property type="evidence" value="ECO:0007669"/>
    <property type="project" value="TreeGrafter"/>
</dbReference>
<dbReference type="GO" id="GO:0030288">
    <property type="term" value="C:outer membrane-bounded periplasmic space"/>
    <property type="evidence" value="ECO:0007669"/>
    <property type="project" value="UniProtKB-ARBA"/>
</dbReference>
<evidence type="ECO:0000259" key="4">
    <source>
        <dbReference type="Pfam" id="PF00496"/>
    </source>
</evidence>
<dbReference type="Proteomes" id="UP000019028">
    <property type="component" value="Chromosome"/>
</dbReference>
<dbReference type="PROSITE" id="PS01040">
    <property type="entry name" value="SBP_BACTERIAL_5"/>
    <property type="match status" value="1"/>
</dbReference>
<dbReference type="PATRIC" id="fig|1239307.3.peg.4452"/>
<protein>
    <submittedName>
        <fullName evidence="5">Extracellular solute-binding protein family 5</fullName>
    </submittedName>
</protein>
<dbReference type="KEGG" id="sod:Sant_4035"/>
<reference evidence="5 6" key="1">
    <citation type="journal article" date="2014" name="Genome Biol. Evol.">
        <title>Genome degeneration and adaptation in a nascent stage of symbiosis.</title>
        <authorList>
            <person name="Oakeson K.F."/>
            <person name="Gil R."/>
            <person name="Clayton A.L."/>
            <person name="Dunn D.M."/>
            <person name="von Niederhausern A.C."/>
            <person name="Hamil C."/>
            <person name="Aoyagi A."/>
            <person name="Duval B."/>
            <person name="Baca A."/>
            <person name="Silva F.J."/>
            <person name="Vallier A."/>
            <person name="Jackson D.G."/>
            <person name="Latorre A."/>
            <person name="Weiss R.B."/>
            <person name="Heddi A."/>
            <person name="Moya A."/>
            <person name="Dale C."/>
        </authorList>
    </citation>
    <scope>NUCLEOTIDE SEQUENCE [LARGE SCALE GENOMIC DNA]</scope>
    <source>
        <strain evidence="5 6">HS1</strain>
    </source>
</reference>
<dbReference type="InterPro" id="IPR030678">
    <property type="entry name" value="Peptide/Ni-bd"/>
</dbReference>
<dbReference type="InterPro" id="IPR000914">
    <property type="entry name" value="SBP_5_dom"/>
</dbReference>
<dbReference type="EMBL" id="CP006569">
    <property type="protein sequence ID" value="AHF78991.1"/>
    <property type="molecule type" value="Genomic_DNA"/>
</dbReference>
<dbReference type="PIRSF" id="PIRSF002741">
    <property type="entry name" value="MppA"/>
    <property type="match status" value="1"/>
</dbReference>
<name>W0HYS4_9GAMM</name>
<dbReference type="GO" id="GO:0043190">
    <property type="term" value="C:ATP-binding cassette (ABC) transporter complex"/>
    <property type="evidence" value="ECO:0007669"/>
    <property type="project" value="InterPro"/>
</dbReference>
<comment type="similarity">
    <text evidence="1">Belongs to the bacterial solute-binding protein 5 family.</text>
</comment>
<keyword evidence="6" id="KW-1185">Reference proteome</keyword>
<keyword evidence="3" id="KW-0732">Signal</keyword>
<keyword evidence="2" id="KW-0813">Transport</keyword>
<dbReference type="SUPFAM" id="SSF53850">
    <property type="entry name" value="Periplasmic binding protein-like II"/>
    <property type="match status" value="1"/>
</dbReference>
<dbReference type="AlphaFoldDB" id="W0HYS4"/>
<dbReference type="PANTHER" id="PTHR30290">
    <property type="entry name" value="PERIPLASMIC BINDING COMPONENT OF ABC TRANSPORTER"/>
    <property type="match status" value="1"/>
</dbReference>
<dbReference type="HOGENOM" id="CLU_017028_8_6_6"/>
<dbReference type="Gene3D" id="3.10.105.10">
    <property type="entry name" value="Dipeptide-binding Protein, Domain 3"/>
    <property type="match status" value="1"/>
</dbReference>
<gene>
    <name evidence="5" type="ORF">Sant_4035</name>
</gene>
<dbReference type="InterPro" id="IPR023765">
    <property type="entry name" value="SBP_5_CS"/>
</dbReference>
<dbReference type="InterPro" id="IPR039424">
    <property type="entry name" value="SBP_5"/>
</dbReference>
<dbReference type="Gene3D" id="3.90.76.10">
    <property type="entry name" value="Dipeptide-binding Protein, Domain 1"/>
    <property type="match status" value="1"/>
</dbReference>
<dbReference type="PANTHER" id="PTHR30290:SF9">
    <property type="entry name" value="OLIGOPEPTIDE-BINDING PROTEIN APPA"/>
    <property type="match status" value="1"/>
</dbReference>
<dbReference type="Gene3D" id="3.40.190.10">
    <property type="entry name" value="Periplasmic binding protein-like II"/>
    <property type="match status" value="1"/>
</dbReference>
<dbReference type="GO" id="GO:1904680">
    <property type="term" value="F:peptide transmembrane transporter activity"/>
    <property type="evidence" value="ECO:0007669"/>
    <property type="project" value="TreeGrafter"/>
</dbReference>
<dbReference type="CDD" id="cd00995">
    <property type="entry name" value="PBP2_NikA_DppA_OppA_like"/>
    <property type="match status" value="1"/>
</dbReference>
<evidence type="ECO:0000256" key="3">
    <source>
        <dbReference type="ARBA" id="ARBA00022729"/>
    </source>
</evidence>
<feature type="domain" description="Solute-binding protein family 5" evidence="4">
    <location>
        <begin position="19"/>
        <end position="384"/>
    </location>
</feature>
<proteinExistence type="inferred from homology"/>
<evidence type="ECO:0000256" key="2">
    <source>
        <dbReference type="ARBA" id="ARBA00022448"/>
    </source>
</evidence>